<evidence type="ECO:0000256" key="4">
    <source>
        <dbReference type="ARBA" id="ARBA00022723"/>
    </source>
</evidence>
<dbReference type="AlphaFoldDB" id="A0A1S3ABN2"/>
<accession>A0A1S3ABN2</accession>
<gene>
    <name evidence="18" type="primary">KLF1</name>
</gene>
<evidence type="ECO:0000256" key="15">
    <source>
        <dbReference type="SAM" id="MobiDB-lite"/>
    </source>
</evidence>
<feature type="region of interest" description="Disordered" evidence="15">
    <location>
        <begin position="32"/>
        <end position="69"/>
    </location>
</feature>
<name>A0A1S3ABN2_ERIEU</name>
<evidence type="ECO:0000256" key="7">
    <source>
        <dbReference type="ARBA" id="ARBA00022833"/>
    </source>
</evidence>
<feature type="compositionally biased region" description="Low complexity" evidence="15">
    <location>
        <begin position="243"/>
        <end position="254"/>
    </location>
</feature>
<dbReference type="eggNOG" id="KOG1721">
    <property type="taxonomic scope" value="Eukaryota"/>
</dbReference>
<dbReference type="GO" id="GO:0008270">
    <property type="term" value="F:zinc ion binding"/>
    <property type="evidence" value="ECO:0007669"/>
    <property type="project" value="UniProtKB-KW"/>
</dbReference>
<proteinExistence type="inferred from homology"/>
<evidence type="ECO:0000256" key="2">
    <source>
        <dbReference type="ARBA" id="ARBA00006991"/>
    </source>
</evidence>
<dbReference type="InterPro" id="IPR036236">
    <property type="entry name" value="Znf_C2H2_sf"/>
</dbReference>
<evidence type="ECO:0000256" key="8">
    <source>
        <dbReference type="ARBA" id="ARBA00022843"/>
    </source>
</evidence>
<comment type="similarity">
    <text evidence="2">Belongs to the krueppel C2H2-type zinc-finger protein family.</text>
</comment>
<keyword evidence="12" id="KW-0804">Transcription</keyword>
<dbReference type="GO" id="GO:0045893">
    <property type="term" value="P:positive regulation of DNA-templated transcription"/>
    <property type="evidence" value="ECO:0007669"/>
    <property type="project" value="UniProtKB-ARBA"/>
</dbReference>
<dbReference type="PANTHER" id="PTHR23235:SF133">
    <property type="entry name" value="KRUEPPEL-LIKE FACTOR 1"/>
    <property type="match status" value="1"/>
</dbReference>
<evidence type="ECO:0000256" key="6">
    <source>
        <dbReference type="ARBA" id="ARBA00022771"/>
    </source>
</evidence>
<dbReference type="InParanoid" id="A0A1S3ABN2"/>
<evidence type="ECO:0000256" key="1">
    <source>
        <dbReference type="ARBA" id="ARBA00004123"/>
    </source>
</evidence>
<dbReference type="GO" id="GO:0000978">
    <property type="term" value="F:RNA polymerase II cis-regulatory region sequence-specific DNA binding"/>
    <property type="evidence" value="ECO:0007669"/>
    <property type="project" value="TreeGrafter"/>
</dbReference>
<evidence type="ECO:0000256" key="3">
    <source>
        <dbReference type="ARBA" id="ARBA00022553"/>
    </source>
</evidence>
<dbReference type="CTD" id="10661"/>
<dbReference type="PROSITE" id="PS00028">
    <property type="entry name" value="ZINC_FINGER_C2H2_1"/>
    <property type="match status" value="3"/>
</dbReference>
<feature type="domain" description="C2H2-type" evidence="16">
    <location>
        <begin position="301"/>
        <end position="330"/>
    </location>
</feature>
<dbReference type="SUPFAM" id="SSF57667">
    <property type="entry name" value="beta-beta-alpha zinc fingers"/>
    <property type="match status" value="2"/>
</dbReference>
<feature type="compositionally biased region" description="Basic residues" evidence="15">
    <location>
        <begin position="257"/>
        <end position="266"/>
    </location>
</feature>
<dbReference type="Pfam" id="PF00096">
    <property type="entry name" value="zf-C2H2"/>
    <property type="match status" value="3"/>
</dbReference>
<dbReference type="FunFam" id="3.30.160.60:FF:000237">
    <property type="entry name" value="Krueppel-like factor 2"/>
    <property type="match status" value="1"/>
</dbReference>
<keyword evidence="11" id="KW-0010">Activator</keyword>
<comment type="subcellular location">
    <subcellularLocation>
        <location evidence="1">Nucleus</location>
    </subcellularLocation>
</comment>
<dbReference type="FunFam" id="3.30.160.60:FF:000707">
    <property type="entry name" value="Putative Krueppel-like factor 1"/>
    <property type="match status" value="1"/>
</dbReference>
<evidence type="ECO:0000313" key="18">
    <source>
        <dbReference type="RefSeq" id="XP_007532491.1"/>
    </source>
</evidence>
<dbReference type="CDD" id="cd21581">
    <property type="entry name" value="KLF1_N"/>
    <property type="match status" value="1"/>
</dbReference>
<keyword evidence="4" id="KW-0479">Metal-binding</keyword>
<evidence type="ECO:0000256" key="9">
    <source>
        <dbReference type="ARBA" id="ARBA00023015"/>
    </source>
</evidence>
<evidence type="ECO:0000256" key="11">
    <source>
        <dbReference type="ARBA" id="ARBA00023159"/>
    </source>
</evidence>
<dbReference type="GO" id="GO:0005634">
    <property type="term" value="C:nucleus"/>
    <property type="evidence" value="ECO:0007669"/>
    <property type="project" value="UniProtKB-SubCell"/>
</dbReference>
<dbReference type="GeneID" id="103121883"/>
<dbReference type="RefSeq" id="XP_007532491.1">
    <property type="nucleotide sequence ID" value="XM_007532429.2"/>
</dbReference>
<evidence type="ECO:0000256" key="13">
    <source>
        <dbReference type="ARBA" id="ARBA00023242"/>
    </source>
</evidence>
<dbReference type="PANTHER" id="PTHR23235">
    <property type="entry name" value="KRUEPPEL-LIKE TRANSCRIPTION FACTOR"/>
    <property type="match status" value="1"/>
</dbReference>
<keyword evidence="5" id="KW-0677">Repeat</keyword>
<keyword evidence="9" id="KW-0805">Transcription regulation</keyword>
<dbReference type="InterPro" id="IPR031786">
    <property type="entry name" value="EKLF_TAD1"/>
</dbReference>
<evidence type="ECO:0000256" key="14">
    <source>
        <dbReference type="PROSITE-ProRule" id="PRU00042"/>
    </source>
</evidence>
<keyword evidence="7" id="KW-0862">Zinc</keyword>
<dbReference type="Pfam" id="PF16832">
    <property type="entry name" value="EKLF_TAD1"/>
    <property type="match status" value="1"/>
</dbReference>
<feature type="domain" description="C2H2-type" evidence="16">
    <location>
        <begin position="271"/>
        <end position="300"/>
    </location>
</feature>
<protein>
    <submittedName>
        <fullName evidence="18">Krueppel-like factor 1</fullName>
    </submittedName>
</protein>
<reference evidence="18" key="1">
    <citation type="submission" date="2025-08" db="UniProtKB">
        <authorList>
            <consortium name="RefSeq"/>
        </authorList>
    </citation>
    <scope>IDENTIFICATION</scope>
</reference>
<keyword evidence="10" id="KW-0238">DNA-binding</keyword>
<sequence length="354" mass="37686">MAAAETALPSGSMASLAPFPYPQEDFLKWWRSHDDVQDLGPGPPDATGPPLQLKQEPEEVPGEGYNDQREATSSWDLDLYLGHFPEPTGGPSTCAQTAGEVPGVQFPPPPETPGAYPGGGPELVVGLVGLDEHPGWARPAPDAFGSPALAPAPEPKALALHPMYPGPAAGSSGSYYPRAGLSVPAAPGAPYGLMSGYPALYPTPQYQGHFQLFRGLRAPGPAAPPSFLSCLGPGAAAGGLEGTAGEPGEPAEAAPVKRSRRSWARKRQAEHTCTHPGCSKSYTKSSHLKAHLRTHTGEKPYACTWDGCGWSFARSDELTRHYRKHTGQRPFRCQLCPRAFSRSDHLALHMKRHL</sequence>
<evidence type="ECO:0000259" key="16">
    <source>
        <dbReference type="PROSITE" id="PS50157"/>
    </source>
</evidence>
<keyword evidence="17" id="KW-1185">Reference proteome</keyword>
<dbReference type="FunCoup" id="A0A1S3ABN2">
    <property type="interactions" value="2"/>
</dbReference>
<dbReference type="InterPro" id="IPR013087">
    <property type="entry name" value="Znf_C2H2_type"/>
</dbReference>
<dbReference type="PROSITE" id="PS50157">
    <property type="entry name" value="ZINC_FINGER_C2H2_2"/>
    <property type="match status" value="3"/>
</dbReference>
<keyword evidence="3" id="KW-0597">Phosphoprotein</keyword>
<dbReference type="STRING" id="9365.ENSEEUP00000007725"/>
<dbReference type="FunFam" id="3.30.160.60:FF:000018">
    <property type="entry name" value="Krueppel-like factor 15"/>
    <property type="match status" value="1"/>
</dbReference>
<keyword evidence="8" id="KW-0832">Ubl conjugation</keyword>
<keyword evidence="13" id="KW-0539">Nucleus</keyword>
<evidence type="ECO:0000256" key="5">
    <source>
        <dbReference type="ARBA" id="ARBA00022737"/>
    </source>
</evidence>
<organism evidence="17 18">
    <name type="scientific">Erinaceus europaeus</name>
    <name type="common">Western European hedgehog</name>
    <dbReference type="NCBI Taxonomy" id="9365"/>
    <lineage>
        <taxon>Eukaryota</taxon>
        <taxon>Metazoa</taxon>
        <taxon>Chordata</taxon>
        <taxon>Craniata</taxon>
        <taxon>Vertebrata</taxon>
        <taxon>Euteleostomi</taxon>
        <taxon>Mammalia</taxon>
        <taxon>Eutheria</taxon>
        <taxon>Laurasiatheria</taxon>
        <taxon>Eulipotyphla</taxon>
        <taxon>Erinaceidae</taxon>
        <taxon>Erinaceinae</taxon>
        <taxon>Erinaceus</taxon>
    </lineage>
</organism>
<dbReference type="Proteomes" id="UP001652624">
    <property type="component" value="Chromosome 23"/>
</dbReference>
<evidence type="ECO:0000256" key="10">
    <source>
        <dbReference type="ARBA" id="ARBA00023125"/>
    </source>
</evidence>
<dbReference type="OrthoDB" id="4748970at2759"/>
<feature type="domain" description="C2H2-type" evidence="16">
    <location>
        <begin position="331"/>
        <end position="354"/>
    </location>
</feature>
<feature type="region of interest" description="Disordered" evidence="15">
    <location>
        <begin position="239"/>
        <end position="277"/>
    </location>
</feature>
<keyword evidence="6 14" id="KW-0863">Zinc-finger</keyword>
<dbReference type="Gene3D" id="3.30.160.60">
    <property type="entry name" value="Classic Zinc Finger"/>
    <property type="match status" value="3"/>
</dbReference>
<evidence type="ECO:0000313" key="17">
    <source>
        <dbReference type="Proteomes" id="UP001652624"/>
    </source>
</evidence>
<evidence type="ECO:0000256" key="12">
    <source>
        <dbReference type="ARBA" id="ARBA00023163"/>
    </source>
</evidence>
<dbReference type="SMART" id="SM00355">
    <property type="entry name" value="ZnF_C2H2"/>
    <property type="match status" value="3"/>
</dbReference>
<dbReference type="GO" id="GO:0000981">
    <property type="term" value="F:DNA-binding transcription factor activity, RNA polymerase II-specific"/>
    <property type="evidence" value="ECO:0007669"/>
    <property type="project" value="TreeGrafter"/>
</dbReference>